<dbReference type="EMBL" id="JAGGKX010000004">
    <property type="protein sequence ID" value="MBP1969002.1"/>
    <property type="molecule type" value="Genomic_DNA"/>
</dbReference>
<protein>
    <submittedName>
        <fullName evidence="1">Competence protein ComK</fullName>
    </submittedName>
</protein>
<organism evidence="1 2">
    <name type="scientific">Virgibacillus natechei</name>
    <dbReference type="NCBI Taxonomy" id="1216297"/>
    <lineage>
        <taxon>Bacteria</taxon>
        <taxon>Bacillati</taxon>
        <taxon>Bacillota</taxon>
        <taxon>Bacilli</taxon>
        <taxon>Bacillales</taxon>
        <taxon>Bacillaceae</taxon>
        <taxon>Virgibacillus</taxon>
    </lineage>
</organism>
<evidence type="ECO:0000313" key="1">
    <source>
        <dbReference type="EMBL" id="MBP1969002.1"/>
    </source>
</evidence>
<reference evidence="1 2" key="1">
    <citation type="submission" date="2021-03" db="EMBL/GenBank/DDBJ databases">
        <title>Genomic Encyclopedia of Type Strains, Phase IV (KMG-IV): sequencing the most valuable type-strain genomes for metagenomic binning, comparative biology and taxonomic classification.</title>
        <authorList>
            <person name="Goeker M."/>
        </authorList>
    </citation>
    <scope>NUCLEOTIDE SEQUENCE [LARGE SCALE GENOMIC DNA]</scope>
    <source>
        <strain evidence="1 2">DSM 25609</strain>
    </source>
</reference>
<dbReference type="Proteomes" id="UP001519345">
    <property type="component" value="Unassembled WGS sequence"/>
</dbReference>
<dbReference type="InterPro" id="IPR010461">
    <property type="entry name" value="ComK"/>
</dbReference>
<name>A0ABS4IDI2_9BACI</name>
<dbReference type="RefSeq" id="WP_209462221.1">
    <property type="nucleotide sequence ID" value="NZ_CP110224.1"/>
</dbReference>
<sequence>MIKDFNTPSCEITPMTMAIIPKLDRNGLSALIVEEDLEYVVDSPPSKIIEAACKFFGVSLQGRKEGARNISGITHKAPISVAPSSGIYFFPTAAPTNHKCSWLSHSHIDRVDKAENNCAEITFTNGRKITLDVSKGSIQNQVNRTAQYRYLLDSRFKYLNRNRTEVVADPSLPNSP</sequence>
<dbReference type="Pfam" id="PF06338">
    <property type="entry name" value="ComK"/>
    <property type="match status" value="1"/>
</dbReference>
<accession>A0ABS4IDI2</accession>
<evidence type="ECO:0000313" key="2">
    <source>
        <dbReference type="Proteomes" id="UP001519345"/>
    </source>
</evidence>
<comment type="caution">
    <text evidence="1">The sequence shown here is derived from an EMBL/GenBank/DDBJ whole genome shotgun (WGS) entry which is preliminary data.</text>
</comment>
<keyword evidence="2" id="KW-1185">Reference proteome</keyword>
<proteinExistence type="predicted"/>
<dbReference type="PIRSF" id="PIRSF011560">
    <property type="entry name" value="ComK"/>
    <property type="match status" value="1"/>
</dbReference>
<gene>
    <name evidence="1" type="ORF">J2Z83_001105</name>
</gene>